<accession>A0ABU0F9L7</accession>
<keyword evidence="3" id="KW-1185">Reference proteome</keyword>
<dbReference type="RefSeq" id="WP_307423422.1">
    <property type="nucleotide sequence ID" value="NZ_JAUSVK010000001.1"/>
</dbReference>
<proteinExistence type="predicted"/>
<name>A0ABU0F9L7_9HYPH</name>
<evidence type="ECO:0008006" key="4">
    <source>
        <dbReference type="Google" id="ProtNLM"/>
    </source>
</evidence>
<gene>
    <name evidence="2" type="ORF">J3R73_001104</name>
</gene>
<comment type="caution">
    <text evidence="2">The sequence shown here is derived from an EMBL/GenBank/DDBJ whole genome shotgun (WGS) entry which is preliminary data.</text>
</comment>
<keyword evidence="1" id="KW-0812">Transmembrane</keyword>
<evidence type="ECO:0000256" key="1">
    <source>
        <dbReference type="SAM" id="Phobius"/>
    </source>
</evidence>
<reference evidence="2 3" key="1">
    <citation type="submission" date="2023-07" db="EMBL/GenBank/DDBJ databases">
        <title>Genomic Encyclopedia of Type Strains, Phase IV (KMG-IV): sequencing the most valuable type-strain genomes for metagenomic binning, comparative biology and taxonomic classification.</title>
        <authorList>
            <person name="Goeker M."/>
        </authorList>
    </citation>
    <scope>NUCLEOTIDE SEQUENCE [LARGE SCALE GENOMIC DNA]</scope>
    <source>
        <strain evidence="2 3">DSM 5896</strain>
    </source>
</reference>
<evidence type="ECO:0000313" key="3">
    <source>
        <dbReference type="Proteomes" id="UP001237448"/>
    </source>
</evidence>
<sequence>MAADTSPSRRIWLRRLGWLVLIWTASVAALALVAMIFRLVMSMAGLTA</sequence>
<dbReference type="InterPro" id="IPR018895">
    <property type="entry name" value="DUF2474"/>
</dbReference>
<dbReference type="Pfam" id="PF10617">
    <property type="entry name" value="DUF2474"/>
    <property type="match status" value="1"/>
</dbReference>
<dbReference type="Proteomes" id="UP001237448">
    <property type="component" value="Unassembled WGS sequence"/>
</dbReference>
<protein>
    <recommendedName>
        <fullName evidence="4">DUF2474 domain-containing protein</fullName>
    </recommendedName>
</protein>
<keyword evidence="1" id="KW-1133">Transmembrane helix</keyword>
<dbReference type="EMBL" id="JAUSVK010000001">
    <property type="protein sequence ID" value="MDQ0391312.1"/>
    <property type="molecule type" value="Genomic_DNA"/>
</dbReference>
<organism evidence="2 3">
    <name type="scientific">Labrys monachus</name>
    <dbReference type="NCBI Taxonomy" id="217067"/>
    <lineage>
        <taxon>Bacteria</taxon>
        <taxon>Pseudomonadati</taxon>
        <taxon>Pseudomonadota</taxon>
        <taxon>Alphaproteobacteria</taxon>
        <taxon>Hyphomicrobiales</taxon>
        <taxon>Xanthobacteraceae</taxon>
        <taxon>Labrys</taxon>
    </lineage>
</organism>
<evidence type="ECO:0000313" key="2">
    <source>
        <dbReference type="EMBL" id="MDQ0391312.1"/>
    </source>
</evidence>
<keyword evidence="1" id="KW-0472">Membrane</keyword>
<feature type="transmembrane region" description="Helical" evidence="1">
    <location>
        <begin position="16"/>
        <end position="41"/>
    </location>
</feature>